<keyword evidence="9" id="KW-1185">Reference proteome</keyword>
<proteinExistence type="predicted"/>
<feature type="transmembrane region" description="Helical" evidence="6">
    <location>
        <begin position="470"/>
        <end position="491"/>
    </location>
</feature>
<name>A0A9N9PN02_9HELO</name>
<comment type="caution">
    <text evidence="8">The sequence shown here is derived from an EMBL/GenBank/DDBJ whole genome shotgun (WGS) entry which is preliminary data.</text>
</comment>
<evidence type="ECO:0000313" key="8">
    <source>
        <dbReference type="EMBL" id="CAG8952926.1"/>
    </source>
</evidence>
<dbReference type="GO" id="GO:0005886">
    <property type="term" value="C:plasma membrane"/>
    <property type="evidence" value="ECO:0007669"/>
    <property type="project" value="TreeGrafter"/>
</dbReference>
<feature type="domain" description="Major facilitator superfamily (MFS) profile" evidence="7">
    <location>
        <begin position="68"/>
        <end position="495"/>
    </location>
</feature>
<dbReference type="PROSITE" id="PS50850">
    <property type="entry name" value="MFS"/>
    <property type="match status" value="1"/>
</dbReference>
<comment type="subcellular location">
    <subcellularLocation>
        <location evidence="1">Membrane</location>
        <topology evidence="1">Multi-pass membrane protein</topology>
    </subcellularLocation>
</comment>
<feature type="transmembrane region" description="Helical" evidence="6">
    <location>
        <begin position="407"/>
        <end position="430"/>
    </location>
</feature>
<dbReference type="SUPFAM" id="SSF103473">
    <property type="entry name" value="MFS general substrate transporter"/>
    <property type="match status" value="1"/>
</dbReference>
<feature type="transmembrane region" description="Helical" evidence="6">
    <location>
        <begin position="230"/>
        <end position="249"/>
    </location>
</feature>
<feature type="transmembrane region" description="Helical" evidence="6">
    <location>
        <begin position="337"/>
        <end position="359"/>
    </location>
</feature>
<organism evidence="8 9">
    <name type="scientific">Hymenoscyphus fraxineus</name>
    <dbReference type="NCBI Taxonomy" id="746836"/>
    <lineage>
        <taxon>Eukaryota</taxon>
        <taxon>Fungi</taxon>
        <taxon>Dikarya</taxon>
        <taxon>Ascomycota</taxon>
        <taxon>Pezizomycotina</taxon>
        <taxon>Leotiomycetes</taxon>
        <taxon>Helotiales</taxon>
        <taxon>Helotiaceae</taxon>
        <taxon>Hymenoscyphus</taxon>
    </lineage>
</organism>
<evidence type="ECO:0000256" key="4">
    <source>
        <dbReference type="ARBA" id="ARBA00023136"/>
    </source>
</evidence>
<evidence type="ECO:0000256" key="2">
    <source>
        <dbReference type="ARBA" id="ARBA00022692"/>
    </source>
</evidence>
<dbReference type="OrthoDB" id="2585655at2759"/>
<feature type="transmembrane region" description="Helical" evidence="6">
    <location>
        <begin position="63"/>
        <end position="84"/>
    </location>
</feature>
<evidence type="ECO:0000256" key="6">
    <source>
        <dbReference type="SAM" id="Phobius"/>
    </source>
</evidence>
<evidence type="ECO:0000256" key="1">
    <source>
        <dbReference type="ARBA" id="ARBA00004141"/>
    </source>
</evidence>
<protein>
    <recommendedName>
        <fullName evidence="7">Major facilitator superfamily (MFS) profile domain-containing protein</fullName>
    </recommendedName>
</protein>
<evidence type="ECO:0000256" key="5">
    <source>
        <dbReference type="SAM" id="MobiDB-lite"/>
    </source>
</evidence>
<dbReference type="InterPro" id="IPR011701">
    <property type="entry name" value="MFS"/>
</dbReference>
<feature type="transmembrane region" description="Helical" evidence="6">
    <location>
        <begin position="104"/>
        <end position="122"/>
    </location>
</feature>
<feature type="compositionally biased region" description="Basic and acidic residues" evidence="5">
    <location>
        <begin position="1"/>
        <end position="26"/>
    </location>
</feature>
<dbReference type="AlphaFoldDB" id="A0A9N9PN02"/>
<dbReference type="Pfam" id="PF07690">
    <property type="entry name" value="MFS_1"/>
    <property type="match status" value="1"/>
</dbReference>
<keyword evidence="3 6" id="KW-1133">Transmembrane helix</keyword>
<reference evidence="8" key="1">
    <citation type="submission" date="2021-07" db="EMBL/GenBank/DDBJ databases">
        <authorList>
            <person name="Durling M."/>
        </authorList>
    </citation>
    <scope>NUCLEOTIDE SEQUENCE</scope>
</reference>
<dbReference type="GO" id="GO:0022857">
    <property type="term" value="F:transmembrane transporter activity"/>
    <property type="evidence" value="ECO:0007669"/>
    <property type="project" value="InterPro"/>
</dbReference>
<dbReference type="PANTHER" id="PTHR23502:SF181">
    <property type="entry name" value="MAJOR FACILITATOR SUPERFAMILY (MFS) PROFILE DOMAIN-CONTAINING PROTEIN"/>
    <property type="match status" value="1"/>
</dbReference>
<feature type="region of interest" description="Disordered" evidence="5">
    <location>
        <begin position="1"/>
        <end position="39"/>
    </location>
</feature>
<keyword evidence="2 6" id="KW-0812">Transmembrane</keyword>
<dbReference type="Proteomes" id="UP000696280">
    <property type="component" value="Unassembled WGS sequence"/>
</dbReference>
<evidence type="ECO:0000313" key="9">
    <source>
        <dbReference type="Proteomes" id="UP000696280"/>
    </source>
</evidence>
<dbReference type="Gene3D" id="1.20.1250.20">
    <property type="entry name" value="MFS general substrate transporter like domains"/>
    <property type="match status" value="1"/>
</dbReference>
<dbReference type="EMBL" id="CAJVRL010000048">
    <property type="protein sequence ID" value="CAG8952926.1"/>
    <property type="molecule type" value="Genomic_DNA"/>
</dbReference>
<feature type="transmembrane region" description="Helical" evidence="6">
    <location>
        <begin position="380"/>
        <end position="401"/>
    </location>
</feature>
<dbReference type="PANTHER" id="PTHR23502">
    <property type="entry name" value="MAJOR FACILITATOR SUPERFAMILY"/>
    <property type="match status" value="1"/>
</dbReference>
<feature type="transmembrane region" description="Helical" evidence="6">
    <location>
        <begin position="134"/>
        <end position="158"/>
    </location>
</feature>
<gene>
    <name evidence="8" type="ORF">HYFRA_00007640</name>
</gene>
<feature type="transmembrane region" description="Helical" evidence="6">
    <location>
        <begin position="442"/>
        <end position="464"/>
    </location>
</feature>
<keyword evidence="4 6" id="KW-0472">Membrane</keyword>
<dbReference type="InterPro" id="IPR020846">
    <property type="entry name" value="MFS_dom"/>
</dbReference>
<evidence type="ECO:0000259" key="7">
    <source>
        <dbReference type="PROSITE" id="PS50850"/>
    </source>
</evidence>
<feature type="transmembrane region" description="Helical" evidence="6">
    <location>
        <begin position="291"/>
        <end position="317"/>
    </location>
</feature>
<feature type="transmembrane region" description="Helical" evidence="6">
    <location>
        <begin position="197"/>
        <end position="218"/>
    </location>
</feature>
<accession>A0A9N9PN02</accession>
<dbReference type="InterPro" id="IPR036259">
    <property type="entry name" value="MFS_trans_sf"/>
</dbReference>
<evidence type="ECO:0000256" key="3">
    <source>
        <dbReference type="ARBA" id="ARBA00022989"/>
    </source>
</evidence>
<sequence>MNYKSEGVEIEKSDESDIRATPHDGTGEGEPQAYTTAKRDKHGLPFVPQPSPYSDDPLNWSPFLKLSVAIQVSWLACLGIMSAASINPAFVPLGKTFQISTVEASYELTVFIVFSGVGPLFTTPFANVYGRRPIYLIGNLLAAITNVIAGHCTTWSGILITRAFNGIAVGSIEAVGAATICDMYCMHERGLYMGIYTFFLTNGPHIAPLTGGYIAQYIDWRYCFTIPIQAYFQFATFVFTIFFLPETLYCRQVLPGTKYQPKTYLNMLTFKNTRLAGRRVRPSDILRPLQMLRYISIVIPSIYYMTNFGYGTALFAITGAQLFKKLYYFDVAQTGLMLSIPLLVGCLLGEFNAGWLTDWMVYRYARKHDGLRKPEARLDALWFAILIPIGIVIEGICLSHSENSSWVGVAMAMGIASFGLQVATTVVYAYTTDCYKPQSAEISTVLHLIRSGFSCLISFYAISLGEKIEWQYAWLIFGIINVGTLFPMFALRRYGSEWRELKWQKPPCFHNDI</sequence>